<organism evidence="1 2">
    <name type="scientific">Silvibacterium bohemicum</name>
    <dbReference type="NCBI Taxonomy" id="1577686"/>
    <lineage>
        <taxon>Bacteria</taxon>
        <taxon>Pseudomonadati</taxon>
        <taxon>Acidobacteriota</taxon>
        <taxon>Terriglobia</taxon>
        <taxon>Terriglobales</taxon>
        <taxon>Acidobacteriaceae</taxon>
        <taxon>Silvibacterium</taxon>
    </lineage>
</organism>
<proteinExistence type="predicted"/>
<protein>
    <submittedName>
        <fullName evidence="1">Uncharacterized protein</fullName>
    </submittedName>
</protein>
<dbReference type="Proteomes" id="UP000538666">
    <property type="component" value="Unassembled WGS sequence"/>
</dbReference>
<dbReference type="AlphaFoldDB" id="A0A841JPM6"/>
<dbReference type="RefSeq" id="WP_156186215.1">
    <property type="nucleotide sequence ID" value="NZ_JACHEK010000002.1"/>
</dbReference>
<keyword evidence="2" id="KW-1185">Reference proteome</keyword>
<evidence type="ECO:0000313" key="1">
    <source>
        <dbReference type="EMBL" id="MBB6143332.1"/>
    </source>
</evidence>
<gene>
    <name evidence="1" type="ORF">HNQ77_001276</name>
</gene>
<evidence type="ECO:0000313" key="2">
    <source>
        <dbReference type="Proteomes" id="UP000538666"/>
    </source>
</evidence>
<name>A0A841JPM6_9BACT</name>
<dbReference type="EMBL" id="JACHEK010000002">
    <property type="protein sequence ID" value="MBB6143332.1"/>
    <property type="molecule type" value="Genomic_DNA"/>
</dbReference>
<comment type="caution">
    <text evidence="1">The sequence shown here is derived from an EMBL/GenBank/DDBJ whole genome shotgun (WGS) entry which is preliminary data.</text>
</comment>
<sequence>MIAEKDVSDRIDSGSGMYPGAEVILISSKRHDWSRALIRAIRDMASLRWHDFLNSKCGRKHKIDDRTGKLQVLRLASLAQDDNFREGV</sequence>
<reference evidence="1 2" key="1">
    <citation type="submission" date="2020-08" db="EMBL/GenBank/DDBJ databases">
        <title>Genomic Encyclopedia of Type Strains, Phase IV (KMG-IV): sequencing the most valuable type-strain genomes for metagenomic binning, comparative biology and taxonomic classification.</title>
        <authorList>
            <person name="Goeker M."/>
        </authorList>
    </citation>
    <scope>NUCLEOTIDE SEQUENCE [LARGE SCALE GENOMIC DNA]</scope>
    <source>
        <strain evidence="1 2">DSM 103733</strain>
    </source>
</reference>
<accession>A0A841JPM6</accession>